<name>A0A1G9RA98_9ACTN</name>
<feature type="transmembrane region" description="Helical" evidence="2">
    <location>
        <begin position="51"/>
        <end position="71"/>
    </location>
</feature>
<dbReference type="RefSeq" id="WP_143022385.1">
    <property type="nucleotide sequence ID" value="NZ_FNFB01000044.1"/>
</dbReference>
<evidence type="ECO:0000313" key="4">
    <source>
        <dbReference type="Proteomes" id="UP000198683"/>
    </source>
</evidence>
<dbReference type="Proteomes" id="UP000198683">
    <property type="component" value="Unassembled WGS sequence"/>
</dbReference>
<dbReference type="EMBL" id="FNFB01000044">
    <property type="protein sequence ID" value="SDM20148.1"/>
    <property type="molecule type" value="Genomic_DNA"/>
</dbReference>
<dbReference type="NCBIfam" id="NF038083">
    <property type="entry name" value="CU044_5270_fam"/>
    <property type="match status" value="1"/>
</dbReference>
<evidence type="ECO:0000256" key="2">
    <source>
        <dbReference type="SAM" id="Phobius"/>
    </source>
</evidence>
<organism evidence="3 4">
    <name type="scientific">Nonomuraea maritima</name>
    <dbReference type="NCBI Taxonomy" id="683260"/>
    <lineage>
        <taxon>Bacteria</taxon>
        <taxon>Bacillati</taxon>
        <taxon>Actinomycetota</taxon>
        <taxon>Actinomycetes</taxon>
        <taxon>Streptosporangiales</taxon>
        <taxon>Streptosporangiaceae</taxon>
        <taxon>Nonomuraea</taxon>
    </lineage>
</organism>
<keyword evidence="4" id="KW-1185">Reference proteome</keyword>
<evidence type="ECO:0000313" key="3">
    <source>
        <dbReference type="EMBL" id="SDM20148.1"/>
    </source>
</evidence>
<gene>
    <name evidence="3" type="ORF">SAMN05421874_14427</name>
</gene>
<protein>
    <recommendedName>
        <fullName evidence="5">CU044_5270 family protein</fullName>
    </recommendedName>
</protein>
<dbReference type="AlphaFoldDB" id="A0A1G9RA98"/>
<accession>A0A1G9RA98</accession>
<dbReference type="STRING" id="683260.SAMN05421874_14427"/>
<evidence type="ECO:0000256" key="1">
    <source>
        <dbReference type="SAM" id="MobiDB-lite"/>
    </source>
</evidence>
<reference evidence="3 4" key="1">
    <citation type="submission" date="2016-10" db="EMBL/GenBank/DDBJ databases">
        <authorList>
            <person name="de Groot N.N."/>
        </authorList>
    </citation>
    <scope>NUCLEOTIDE SEQUENCE [LARGE SCALE GENOMIC DNA]</scope>
    <source>
        <strain evidence="3 4">CGMCC 4.5681</strain>
    </source>
</reference>
<dbReference type="OrthoDB" id="3612087at2"/>
<keyword evidence="2" id="KW-0812">Transmembrane</keyword>
<keyword evidence="2" id="KW-0472">Membrane</keyword>
<sequence length="360" mass="37959">MDDIDNVVRDARPEAAPYDGHARSAARARLLQAGTVRHGGVRPTRTRRTRFMVAVGALAVAATAVVVVGRLDGAPPAVDHGPAVVALPVIAPVSATEVLGRAASAAKGSGEADPRDDQFVKVESQTMYQWSSPEARYLYRTRRTIWQSADGRHAGALKIEHLAPRPYPGRPLPEQATRDTGETSWNLLPACDLGPEDNWFTYASLKKLPADAAGMHDYLYGRAGEKAKLASGKNSSVDDIAWTMVGDMLRETAIPAAQRAALFEAAKSIPGTTVTEDATDAADRSGIGVGRVLDGVRNDLIFQPDTYAYLGERGVVVDADEAKAPVGSLVASTAQLSVSVADKAPDVDDPASTCAPPGNA</sequence>
<dbReference type="InterPro" id="IPR047789">
    <property type="entry name" value="CU044_5270-like"/>
</dbReference>
<keyword evidence="2" id="KW-1133">Transmembrane helix</keyword>
<evidence type="ECO:0008006" key="5">
    <source>
        <dbReference type="Google" id="ProtNLM"/>
    </source>
</evidence>
<feature type="region of interest" description="Disordered" evidence="1">
    <location>
        <begin position="341"/>
        <end position="360"/>
    </location>
</feature>
<proteinExistence type="predicted"/>